<dbReference type="PANTHER" id="PTHR23502:SF51">
    <property type="entry name" value="QUINIDINE RESISTANCE PROTEIN 1-RELATED"/>
    <property type="match status" value="1"/>
</dbReference>
<dbReference type="EMBL" id="JAGHQM010000633">
    <property type="protein sequence ID" value="KAH0559296.1"/>
    <property type="molecule type" value="Genomic_DNA"/>
</dbReference>
<name>A0A9P8LBP5_9PEZI</name>
<keyword evidence="4 7" id="KW-1133">Transmembrane helix</keyword>
<dbReference type="GO" id="GO:0005886">
    <property type="term" value="C:plasma membrane"/>
    <property type="evidence" value="ECO:0007669"/>
    <property type="project" value="TreeGrafter"/>
</dbReference>
<organism evidence="9 10">
    <name type="scientific">Trichoglossum hirsutum</name>
    <dbReference type="NCBI Taxonomy" id="265104"/>
    <lineage>
        <taxon>Eukaryota</taxon>
        <taxon>Fungi</taxon>
        <taxon>Dikarya</taxon>
        <taxon>Ascomycota</taxon>
        <taxon>Pezizomycotina</taxon>
        <taxon>Geoglossomycetes</taxon>
        <taxon>Geoglossales</taxon>
        <taxon>Geoglossaceae</taxon>
        <taxon>Trichoglossum</taxon>
    </lineage>
</organism>
<evidence type="ECO:0000256" key="6">
    <source>
        <dbReference type="SAM" id="MobiDB-lite"/>
    </source>
</evidence>
<reference evidence="9" key="1">
    <citation type="submission" date="2021-03" db="EMBL/GenBank/DDBJ databases">
        <title>Comparative genomics and phylogenomic investigation of the class Geoglossomycetes provide insights into ecological specialization and systematics.</title>
        <authorList>
            <person name="Melie T."/>
            <person name="Pirro S."/>
            <person name="Miller A.N."/>
            <person name="Quandt A."/>
        </authorList>
    </citation>
    <scope>NUCLEOTIDE SEQUENCE</scope>
    <source>
        <strain evidence="9">CAQ_001_2017</strain>
    </source>
</reference>
<evidence type="ECO:0000256" key="1">
    <source>
        <dbReference type="ARBA" id="ARBA00004141"/>
    </source>
</evidence>
<dbReference type="PROSITE" id="PS50850">
    <property type="entry name" value="MFS"/>
    <property type="match status" value="1"/>
</dbReference>
<dbReference type="SUPFAM" id="SSF103473">
    <property type="entry name" value="MFS general substrate transporter"/>
    <property type="match status" value="1"/>
</dbReference>
<dbReference type="PANTHER" id="PTHR23502">
    <property type="entry name" value="MAJOR FACILITATOR SUPERFAMILY"/>
    <property type="match status" value="1"/>
</dbReference>
<comment type="subcellular location">
    <subcellularLocation>
        <location evidence="1">Membrane</location>
        <topology evidence="1">Multi-pass membrane protein</topology>
    </subcellularLocation>
</comment>
<feature type="transmembrane region" description="Helical" evidence="7">
    <location>
        <begin position="162"/>
        <end position="186"/>
    </location>
</feature>
<dbReference type="Proteomes" id="UP000750711">
    <property type="component" value="Unassembled WGS sequence"/>
</dbReference>
<keyword evidence="3 7" id="KW-0812">Transmembrane</keyword>
<evidence type="ECO:0000313" key="9">
    <source>
        <dbReference type="EMBL" id="KAH0559296.1"/>
    </source>
</evidence>
<feature type="region of interest" description="Disordered" evidence="6">
    <location>
        <begin position="1"/>
        <end position="31"/>
    </location>
</feature>
<dbReference type="FunFam" id="1.20.1720.10:FF:000009">
    <property type="entry name" value="MFS multidrug transporter"/>
    <property type="match status" value="1"/>
</dbReference>
<proteinExistence type="predicted"/>
<feature type="transmembrane region" description="Helical" evidence="7">
    <location>
        <begin position="227"/>
        <end position="247"/>
    </location>
</feature>
<feature type="transmembrane region" description="Helical" evidence="7">
    <location>
        <begin position="139"/>
        <end position="156"/>
    </location>
</feature>
<dbReference type="InterPro" id="IPR011701">
    <property type="entry name" value="MFS"/>
</dbReference>
<feature type="transmembrane region" description="Helical" evidence="7">
    <location>
        <begin position="312"/>
        <end position="335"/>
    </location>
</feature>
<accession>A0A9P8LBP5</accession>
<evidence type="ECO:0000256" key="7">
    <source>
        <dbReference type="SAM" id="Phobius"/>
    </source>
</evidence>
<dbReference type="GO" id="GO:0022857">
    <property type="term" value="F:transmembrane transporter activity"/>
    <property type="evidence" value="ECO:0007669"/>
    <property type="project" value="InterPro"/>
</dbReference>
<dbReference type="InterPro" id="IPR036259">
    <property type="entry name" value="MFS_trans_sf"/>
</dbReference>
<feature type="compositionally biased region" description="Polar residues" evidence="6">
    <location>
        <begin position="15"/>
        <end position="26"/>
    </location>
</feature>
<evidence type="ECO:0000256" key="5">
    <source>
        <dbReference type="ARBA" id="ARBA00023136"/>
    </source>
</evidence>
<dbReference type="Pfam" id="PF07690">
    <property type="entry name" value="MFS_1"/>
    <property type="match status" value="1"/>
</dbReference>
<gene>
    <name evidence="9" type="ORF">GP486_004188</name>
</gene>
<evidence type="ECO:0000313" key="10">
    <source>
        <dbReference type="Proteomes" id="UP000750711"/>
    </source>
</evidence>
<feature type="transmembrane region" description="Helical" evidence="7">
    <location>
        <begin position="198"/>
        <end position="221"/>
    </location>
</feature>
<protein>
    <recommendedName>
        <fullName evidence="8">Major facilitator superfamily (MFS) profile domain-containing protein</fullName>
    </recommendedName>
</protein>
<keyword evidence="10" id="KW-1185">Reference proteome</keyword>
<evidence type="ECO:0000259" key="8">
    <source>
        <dbReference type="PROSITE" id="PS50850"/>
    </source>
</evidence>
<feature type="transmembrane region" description="Helical" evidence="7">
    <location>
        <begin position="108"/>
        <end position="127"/>
    </location>
</feature>
<sequence length="437" mass="46973">MQVDFPFLISKRRPSTQPQQKRNSIMANAPPLRDEAGSCGSVEEGITTVPAVSDGGAAEELYSVFSKSERRWIVFTVSFAAMFSGLSSFIYYPAIVPLSKSLKASVELVNLTVTAYMIVAGVAPSVTGDMADQTGRRPAYIVAFAIYFASNLGLALQKSYSALFVLRMLQSAGSSGTFAIAFGVIADVAPPAERGSRIGILMGFTNAAPSLGPVLGGVLAHRLGWRWIFWFLSIVSGLTFVGFVLFFPETLRKLVGNGSISARGINRTLVSVLRHRTSDPLNAAQRSKKGALYVPNPMASLRVLFDRNTASTIFIGSAFYMLSMSLAASLSVLLINLYGLNELETGFAYLPSGIGGLVGSQISGKLLDRDYRITAKEIGHEINRKSGDDLARYPIENARLRSTSAFVAINVASVVGYGWALKTRGVYASPLDCQSQL</sequence>
<evidence type="ECO:0000256" key="2">
    <source>
        <dbReference type="ARBA" id="ARBA00022448"/>
    </source>
</evidence>
<evidence type="ECO:0000256" key="3">
    <source>
        <dbReference type="ARBA" id="ARBA00022692"/>
    </source>
</evidence>
<keyword evidence="5 7" id="KW-0472">Membrane</keyword>
<keyword evidence="2" id="KW-0813">Transport</keyword>
<dbReference type="InterPro" id="IPR020846">
    <property type="entry name" value="MFS_dom"/>
</dbReference>
<evidence type="ECO:0000256" key="4">
    <source>
        <dbReference type="ARBA" id="ARBA00022989"/>
    </source>
</evidence>
<comment type="caution">
    <text evidence="9">The sequence shown here is derived from an EMBL/GenBank/DDBJ whole genome shotgun (WGS) entry which is preliminary data.</text>
</comment>
<feature type="domain" description="Major facilitator superfamily (MFS) profile" evidence="8">
    <location>
        <begin position="73"/>
        <end position="437"/>
    </location>
</feature>
<feature type="transmembrane region" description="Helical" evidence="7">
    <location>
        <begin position="72"/>
        <end position="96"/>
    </location>
</feature>
<dbReference type="Gene3D" id="1.20.1250.20">
    <property type="entry name" value="MFS general substrate transporter like domains"/>
    <property type="match status" value="1"/>
</dbReference>
<feature type="transmembrane region" description="Helical" evidence="7">
    <location>
        <begin position="347"/>
        <end position="367"/>
    </location>
</feature>
<dbReference type="AlphaFoldDB" id="A0A9P8LBP5"/>